<keyword evidence="2" id="KW-1185">Reference proteome</keyword>
<proteinExistence type="predicted"/>
<organism evidence="2">
    <name type="scientific">Camponotus floridanus</name>
    <name type="common">Florida carpenter ant</name>
    <dbReference type="NCBI Taxonomy" id="104421"/>
    <lineage>
        <taxon>Eukaryota</taxon>
        <taxon>Metazoa</taxon>
        <taxon>Ecdysozoa</taxon>
        <taxon>Arthropoda</taxon>
        <taxon>Hexapoda</taxon>
        <taxon>Insecta</taxon>
        <taxon>Pterygota</taxon>
        <taxon>Neoptera</taxon>
        <taxon>Endopterygota</taxon>
        <taxon>Hymenoptera</taxon>
        <taxon>Apocrita</taxon>
        <taxon>Aculeata</taxon>
        <taxon>Formicoidea</taxon>
        <taxon>Formicidae</taxon>
        <taxon>Formicinae</taxon>
        <taxon>Camponotus</taxon>
    </lineage>
</organism>
<name>E2B016_CAMFO</name>
<sequence length="67" mass="7681">MRWIKVIKWGESWRKVRGGVEEEEDMEAVKVVEMTKPVKSGGMVEELRGIRRAVEELVGVVKRVVEG</sequence>
<evidence type="ECO:0000313" key="1">
    <source>
        <dbReference type="EMBL" id="EFN60974.1"/>
    </source>
</evidence>
<dbReference type="AlphaFoldDB" id="E2B016"/>
<dbReference type="EMBL" id="GL444334">
    <property type="protein sequence ID" value="EFN60974.1"/>
    <property type="molecule type" value="Genomic_DNA"/>
</dbReference>
<protein>
    <submittedName>
        <fullName evidence="1">Uncharacterized protein</fullName>
    </submittedName>
</protein>
<gene>
    <name evidence="1" type="ORF">EAG_13907</name>
</gene>
<accession>E2B016</accession>
<evidence type="ECO:0000313" key="2">
    <source>
        <dbReference type="Proteomes" id="UP000000311"/>
    </source>
</evidence>
<dbReference type="InParanoid" id="E2B016"/>
<reference evidence="1 2" key="1">
    <citation type="journal article" date="2010" name="Science">
        <title>Genomic comparison of the ants Camponotus floridanus and Harpegnathos saltator.</title>
        <authorList>
            <person name="Bonasio R."/>
            <person name="Zhang G."/>
            <person name="Ye C."/>
            <person name="Mutti N.S."/>
            <person name="Fang X."/>
            <person name="Qin N."/>
            <person name="Donahue G."/>
            <person name="Yang P."/>
            <person name="Li Q."/>
            <person name="Li C."/>
            <person name="Zhang P."/>
            <person name="Huang Z."/>
            <person name="Berger S.L."/>
            <person name="Reinberg D."/>
            <person name="Wang J."/>
            <person name="Liebig J."/>
        </authorList>
    </citation>
    <scope>NUCLEOTIDE SEQUENCE [LARGE SCALE GENOMIC DNA]</scope>
    <source>
        <strain evidence="2">C129</strain>
    </source>
</reference>
<dbReference type="Proteomes" id="UP000000311">
    <property type="component" value="Unassembled WGS sequence"/>
</dbReference>